<dbReference type="OrthoDB" id="7357874at2"/>
<dbReference type="InterPro" id="IPR027417">
    <property type="entry name" value="P-loop_NTPase"/>
</dbReference>
<dbReference type="STRING" id="871652.SAMN04515673_102328"/>
<evidence type="ECO:0008006" key="3">
    <source>
        <dbReference type="Google" id="ProtNLM"/>
    </source>
</evidence>
<dbReference type="Proteomes" id="UP000199302">
    <property type="component" value="Unassembled WGS sequence"/>
</dbReference>
<evidence type="ECO:0000313" key="1">
    <source>
        <dbReference type="EMBL" id="SFR01390.1"/>
    </source>
</evidence>
<dbReference type="SUPFAM" id="SSF52540">
    <property type="entry name" value="P-loop containing nucleoside triphosphate hydrolases"/>
    <property type="match status" value="1"/>
</dbReference>
<accession>A0A1I6D7F3</accession>
<proteinExistence type="predicted"/>
<name>A0A1I6D7F3_9RHOB</name>
<evidence type="ECO:0000313" key="2">
    <source>
        <dbReference type="Proteomes" id="UP000199302"/>
    </source>
</evidence>
<reference evidence="1 2" key="1">
    <citation type="submission" date="2016-10" db="EMBL/GenBank/DDBJ databases">
        <authorList>
            <person name="de Groot N.N."/>
        </authorList>
    </citation>
    <scope>NUCLEOTIDE SEQUENCE [LARGE SCALE GENOMIC DNA]</scope>
    <source>
        <strain evidence="2">KMM 9023,NRIC 0796,JCM 17311,KCTC 23692</strain>
    </source>
</reference>
<dbReference type="AlphaFoldDB" id="A0A1I6D7F3"/>
<dbReference type="RefSeq" id="WP_092077087.1">
    <property type="nucleotide sequence ID" value="NZ_FOYI01000002.1"/>
</dbReference>
<protein>
    <recommendedName>
        <fullName evidence="3">Type I restriction enzyme R protein N terminus (HSDR_N)</fullName>
    </recommendedName>
</protein>
<gene>
    <name evidence="1" type="ORF">SAMN04515673_102328</name>
</gene>
<keyword evidence="2" id="KW-1185">Reference proteome</keyword>
<sequence>MKVTKATKGETEAQLEARARAALLKALPWLDGKEIKQQVSFTIRFGHAVIHVDGKEREHVTGRADILVTVDGVPTLVLELKRPELGINDDDVEQGLSYARILHPGPPLVLATDGTASRLVETHTGMDWRPASQDEVALKALLDNVALVATDDIKRATSRLLGPDPKVWIEAVRTVSASFVDERTGDWTTPELPFVDGFVLPRKAVADAVEALKSGKRLVFVEGDPISGKSSALRALAGHLNTGDDFAMLTLDADSGIDLFGTLSDILSSQISWPITPHEARDWVQLLSRTGGPPLVVAVDDFDGARGSFRQDLEALTSPLFGERIRVVLALDTGAAHRLLTSGNGRSPSALKRRAPERFALTPLDDDEFATACDHLKEHGISIMAGGERSREYRLPWVMRTMASLVLADRPLEPEKVKILPPIPTIELLGHSERRYRDASGPMTNYREVAETLVEDLTSDDLTEELRLLSLDTYVVRKSALRERLSDADIRELVDAGLLHEGRSEGGEALLYPKLQDLLAMHLAHVFARRIVEDGDLAKVADDLAGLASSVPLGPVIAAYSIFVATRSHGTLDYNLIEALRAREPRREALSPGRTVVGRTPDGHEFEMTGLPNGRMELRMGDLIHTVDGEDLNSLVDIDPWMILSYLAMWRMAADSEDGDRSARLDGVLMLQIGSFPGPLIKPGNLSDMVETHSLPGGVEALHYKGIFEPITYAMLLFFSREPEHAATFAAAALERESLPLMLRIDAALTQLADFSGDASETAAELRREVVRPAVKALLKRGGEANAG</sequence>
<organism evidence="1 2">
    <name type="scientific">Poseidonocella sedimentorum</name>
    <dbReference type="NCBI Taxonomy" id="871652"/>
    <lineage>
        <taxon>Bacteria</taxon>
        <taxon>Pseudomonadati</taxon>
        <taxon>Pseudomonadota</taxon>
        <taxon>Alphaproteobacteria</taxon>
        <taxon>Rhodobacterales</taxon>
        <taxon>Roseobacteraceae</taxon>
        <taxon>Poseidonocella</taxon>
    </lineage>
</organism>
<dbReference type="EMBL" id="FOYI01000002">
    <property type="protein sequence ID" value="SFR01390.1"/>
    <property type="molecule type" value="Genomic_DNA"/>
</dbReference>